<protein>
    <submittedName>
        <fullName evidence="1">Uncharacterized protein</fullName>
    </submittedName>
</protein>
<reference evidence="1" key="1">
    <citation type="journal article" date="2015" name="Nature">
        <title>Complex archaea that bridge the gap between prokaryotes and eukaryotes.</title>
        <authorList>
            <person name="Spang A."/>
            <person name="Saw J.H."/>
            <person name="Jorgensen S.L."/>
            <person name="Zaremba-Niedzwiedzka K."/>
            <person name="Martijn J."/>
            <person name="Lind A.E."/>
            <person name="van Eijk R."/>
            <person name="Schleper C."/>
            <person name="Guy L."/>
            <person name="Ettema T.J."/>
        </authorList>
    </citation>
    <scope>NUCLEOTIDE SEQUENCE</scope>
</reference>
<comment type="caution">
    <text evidence="1">The sequence shown here is derived from an EMBL/GenBank/DDBJ whole genome shotgun (WGS) entry which is preliminary data.</text>
</comment>
<organism evidence="1">
    <name type="scientific">marine sediment metagenome</name>
    <dbReference type="NCBI Taxonomy" id="412755"/>
    <lineage>
        <taxon>unclassified sequences</taxon>
        <taxon>metagenomes</taxon>
        <taxon>ecological metagenomes</taxon>
    </lineage>
</organism>
<gene>
    <name evidence="1" type="ORF">LCGC14_2329680</name>
</gene>
<sequence length="85" mass="9433">RKYSSLLNTTVVTAMHDEIMVLPFIPAGPVDSLVPADMTLTSKSGDKRVLKVLAYQKKISENREDRLFIFTFPPSIEGTGLLVHS</sequence>
<dbReference type="Gene3D" id="2.50.20.10">
    <property type="entry name" value="Lipoprotein localisation LolA/LolB/LppX"/>
    <property type="match status" value="1"/>
</dbReference>
<proteinExistence type="predicted"/>
<name>A0A0F9ESX4_9ZZZZ</name>
<feature type="non-terminal residue" evidence="1">
    <location>
        <position position="1"/>
    </location>
</feature>
<evidence type="ECO:0000313" key="1">
    <source>
        <dbReference type="EMBL" id="KKL48025.1"/>
    </source>
</evidence>
<dbReference type="EMBL" id="LAZR01033457">
    <property type="protein sequence ID" value="KKL48025.1"/>
    <property type="molecule type" value="Genomic_DNA"/>
</dbReference>
<dbReference type="AlphaFoldDB" id="A0A0F9ESX4"/>
<accession>A0A0F9ESX4</accession>